<organism evidence="18 19">
    <name type="scientific">Hypsibius exemplaris</name>
    <name type="common">Freshwater tardigrade</name>
    <dbReference type="NCBI Taxonomy" id="2072580"/>
    <lineage>
        <taxon>Eukaryota</taxon>
        <taxon>Metazoa</taxon>
        <taxon>Ecdysozoa</taxon>
        <taxon>Tardigrada</taxon>
        <taxon>Eutardigrada</taxon>
        <taxon>Parachela</taxon>
        <taxon>Hypsibioidea</taxon>
        <taxon>Hypsibiidae</taxon>
        <taxon>Hypsibius</taxon>
    </lineage>
</organism>
<keyword evidence="7" id="KW-0805">Transcription regulation</keyword>
<keyword evidence="2" id="KW-0547">Nucleotide-binding</keyword>
<dbReference type="Pfam" id="PF00271">
    <property type="entry name" value="Helicase_C"/>
    <property type="match status" value="1"/>
</dbReference>
<dbReference type="CDD" id="cd18793">
    <property type="entry name" value="SF2_C_SNF"/>
    <property type="match status" value="1"/>
</dbReference>
<evidence type="ECO:0000256" key="5">
    <source>
        <dbReference type="ARBA" id="ARBA00022840"/>
    </source>
</evidence>
<dbReference type="OrthoDB" id="5857104at2759"/>
<dbReference type="Pfam" id="PF14619">
    <property type="entry name" value="SnAC"/>
    <property type="match status" value="1"/>
</dbReference>
<dbReference type="PANTHER" id="PTHR10799">
    <property type="entry name" value="SNF2/RAD54 HELICASE FAMILY"/>
    <property type="match status" value="1"/>
</dbReference>
<dbReference type="PROSITE" id="PS51194">
    <property type="entry name" value="HELICASE_CTER"/>
    <property type="match status" value="1"/>
</dbReference>
<dbReference type="GO" id="GO:0004386">
    <property type="term" value="F:helicase activity"/>
    <property type="evidence" value="ECO:0007669"/>
    <property type="project" value="UniProtKB-KW"/>
</dbReference>
<evidence type="ECO:0000256" key="6">
    <source>
        <dbReference type="ARBA" id="ARBA00022853"/>
    </source>
</evidence>
<evidence type="ECO:0000259" key="15">
    <source>
        <dbReference type="PROSITE" id="PS51192"/>
    </source>
</evidence>
<feature type="region of interest" description="Disordered" evidence="13">
    <location>
        <begin position="335"/>
        <end position="401"/>
    </location>
</feature>
<feature type="region of interest" description="Disordered" evidence="13">
    <location>
        <begin position="1592"/>
        <end position="1631"/>
    </location>
</feature>
<evidence type="ECO:0000259" key="14">
    <source>
        <dbReference type="PROSITE" id="PS50014"/>
    </source>
</evidence>
<feature type="compositionally biased region" description="Low complexity" evidence="13">
    <location>
        <begin position="208"/>
        <end position="236"/>
    </location>
</feature>
<comment type="subcellular location">
    <subcellularLocation>
        <location evidence="1">Nucleus</location>
    </subcellularLocation>
</comment>
<dbReference type="Gene3D" id="3.40.5.120">
    <property type="match status" value="1"/>
</dbReference>
<dbReference type="SUPFAM" id="SSF160481">
    <property type="entry name" value="BRK domain-like"/>
    <property type="match status" value="1"/>
</dbReference>
<dbReference type="Gene3D" id="3.40.50.300">
    <property type="entry name" value="P-loop containing nucleotide triphosphate hydrolases"/>
    <property type="match status" value="1"/>
</dbReference>
<dbReference type="GO" id="GO:0048513">
    <property type="term" value="P:animal organ development"/>
    <property type="evidence" value="ECO:0007669"/>
    <property type="project" value="UniProtKB-ARBA"/>
</dbReference>
<dbReference type="FunFam" id="3.40.50.300:FF:003020">
    <property type="entry name" value="SNF2-related domain-containing protein"/>
    <property type="match status" value="1"/>
</dbReference>
<dbReference type="InterPro" id="IPR037259">
    <property type="entry name" value="BRK_sf"/>
</dbReference>
<keyword evidence="5" id="KW-0067">ATP-binding</keyword>
<dbReference type="Gene3D" id="1.20.5.170">
    <property type="match status" value="1"/>
</dbReference>
<feature type="region of interest" description="Disordered" evidence="13">
    <location>
        <begin position="1"/>
        <end position="289"/>
    </location>
</feature>
<dbReference type="Pfam" id="PF07529">
    <property type="entry name" value="HSA"/>
    <property type="match status" value="1"/>
</dbReference>
<evidence type="ECO:0000256" key="9">
    <source>
        <dbReference type="ARBA" id="ARBA00023159"/>
    </source>
</evidence>
<feature type="compositionally biased region" description="Basic and acidic residues" evidence="13">
    <location>
        <begin position="527"/>
        <end position="543"/>
    </location>
</feature>
<evidence type="ECO:0000256" key="7">
    <source>
        <dbReference type="ARBA" id="ARBA00023015"/>
    </source>
</evidence>
<feature type="domain" description="Bromo" evidence="14">
    <location>
        <begin position="1496"/>
        <end position="1566"/>
    </location>
</feature>
<dbReference type="InterPro" id="IPR038718">
    <property type="entry name" value="SNF2-like_sf"/>
</dbReference>
<dbReference type="EMBL" id="MTYJ01000319">
    <property type="protein sequence ID" value="OWA53405.1"/>
    <property type="molecule type" value="Genomic_DNA"/>
</dbReference>
<evidence type="ECO:0000259" key="16">
    <source>
        <dbReference type="PROSITE" id="PS51194"/>
    </source>
</evidence>
<keyword evidence="11" id="KW-0539">Nucleus</keyword>
<dbReference type="InterPro" id="IPR006576">
    <property type="entry name" value="BRK_domain"/>
</dbReference>
<keyword evidence="8 12" id="KW-0103">Bromodomain</keyword>
<evidence type="ECO:0000256" key="2">
    <source>
        <dbReference type="ARBA" id="ARBA00022741"/>
    </source>
</evidence>
<dbReference type="GO" id="GO:0005634">
    <property type="term" value="C:nucleus"/>
    <property type="evidence" value="ECO:0007669"/>
    <property type="project" value="UniProtKB-SubCell"/>
</dbReference>
<keyword evidence="3" id="KW-0378">Hydrolase</keyword>
<dbReference type="GO" id="GO:0006325">
    <property type="term" value="P:chromatin organization"/>
    <property type="evidence" value="ECO:0007669"/>
    <property type="project" value="UniProtKB-KW"/>
</dbReference>
<evidence type="ECO:0000256" key="12">
    <source>
        <dbReference type="PROSITE-ProRule" id="PRU00035"/>
    </source>
</evidence>
<feature type="compositionally biased region" description="Low complexity" evidence="13">
    <location>
        <begin position="1"/>
        <end position="19"/>
    </location>
</feature>
<name>A0A9X6RMU9_HYPEX</name>
<dbReference type="Proteomes" id="UP000192578">
    <property type="component" value="Unassembled WGS sequence"/>
</dbReference>
<feature type="region of interest" description="Disordered" evidence="13">
    <location>
        <begin position="730"/>
        <end position="761"/>
    </location>
</feature>
<dbReference type="InterPro" id="IPR014012">
    <property type="entry name" value="HSA_dom"/>
</dbReference>
<feature type="compositionally biased region" description="Polar residues" evidence="13">
    <location>
        <begin position="680"/>
        <end position="695"/>
    </location>
</feature>
<dbReference type="InterPro" id="IPR029295">
    <property type="entry name" value="SnAC"/>
</dbReference>
<dbReference type="GO" id="GO:0005524">
    <property type="term" value="F:ATP binding"/>
    <property type="evidence" value="ECO:0007669"/>
    <property type="project" value="UniProtKB-KW"/>
</dbReference>
<comment type="caution">
    <text evidence="18">The sequence shown here is derived from an EMBL/GenBank/DDBJ whole genome shotgun (WGS) entry which is preliminary data.</text>
</comment>
<feature type="domain" description="Helicase C-terminal" evidence="16">
    <location>
        <begin position="1141"/>
        <end position="1298"/>
    </location>
</feature>
<keyword evidence="10" id="KW-0804">Transcription</keyword>
<feature type="region of interest" description="Disordered" evidence="13">
    <location>
        <begin position="527"/>
        <end position="547"/>
    </location>
</feature>
<dbReference type="PRINTS" id="PR00503">
    <property type="entry name" value="BROMODOMAIN"/>
</dbReference>
<dbReference type="SUPFAM" id="SSF52540">
    <property type="entry name" value="P-loop containing nucleoside triphosphate hydrolases"/>
    <property type="match status" value="2"/>
</dbReference>
<feature type="region of interest" description="Disordered" evidence="13">
    <location>
        <begin position="652"/>
        <end position="697"/>
    </location>
</feature>
<protein>
    <submittedName>
        <fullName evidence="18">Transcription activator BRG1</fullName>
    </submittedName>
</protein>
<feature type="compositionally biased region" description="Low complexity" evidence="13">
    <location>
        <begin position="144"/>
        <end position="155"/>
    </location>
</feature>
<keyword evidence="6" id="KW-0156">Chromatin regulator</keyword>
<gene>
    <name evidence="18" type="ORF">BV898_17836</name>
</gene>
<keyword evidence="9" id="KW-0010">Activator</keyword>
<evidence type="ECO:0000256" key="3">
    <source>
        <dbReference type="ARBA" id="ARBA00022801"/>
    </source>
</evidence>
<evidence type="ECO:0000313" key="18">
    <source>
        <dbReference type="EMBL" id="OWA53405.1"/>
    </source>
</evidence>
<feature type="compositionally biased region" description="Basic and acidic residues" evidence="13">
    <location>
        <begin position="84"/>
        <end position="94"/>
    </location>
</feature>
<feature type="domain" description="Helicase ATP-binding" evidence="15">
    <location>
        <begin position="825"/>
        <end position="990"/>
    </location>
</feature>
<accession>A0A9X6RMU9</accession>
<dbReference type="PROSITE" id="PS50014">
    <property type="entry name" value="BROMODOMAIN_2"/>
    <property type="match status" value="1"/>
</dbReference>
<keyword evidence="4" id="KW-0347">Helicase</keyword>
<sequence>MFVPGGPASVAATAAGASSPHHHHQQQQQQPHQPQYVNQNGGPPSRYAPQDAAAAYYPPSQQQQQQPVVGAAAAASAEYLPSPKMEEKGMHNDPRYGPLVNMAGRVKSQIAAPFGQPSPSPSPSQQQQRPPSYPHQAGYPPQPAAAVASSPYVSPDNYPANGSIHNHAFPHPDGPEQQQHQNQNPHDRFQSSFGDQQLRPVGGGGNPYGNFNGGAPPSASSTSPYSSSSSSSSSGPQQNNFGGAATPHHANFPGGNVGGGDFGGQQNHTPAAPQSWQQQQQKPSPLAMGASGLTTVQKQILQTHVAAYKHFSRREMLPESLYNAIVQRRPLQTLNPQQQQSCAPDAPSPSPSQDSTGSGNSMSAASSSHAPIANGFAGSSPPGIHGGGGSSSQVLAPPSVPSPLPPVNPLLTLRHDLITMIHHERQNRVTQIKVTGIDPLELALERENRIRYGISVRKQQLERALQGELSEELRVKLTIELKSLSLLNVQKQMRNEVNEHVRRDTFSETGFNPSAYKRPKVQTLRDSRATERLEKQKRVEQERKKKKERQQFLTAVLAHAKDFRDNNKANQARTIRLNKAVLTYHANTEREQKKEQERIERERMRRLMAEDEEGYRKLIDEKKDRRLAHLLKQTDEYVENLTDMVKEHKLSVKKKLHKEKRERKKQQEANQRAILDMDDSSQNSVNDESSQSSDQAVYVIEVSTGKILKGEDAPRASQLDSWLEQHPGYEVAPRDEADSSDESDTEAESRKNFEVPGGSDAARQVLQTARAEDDEYTTSNALNVMANANYYSMAHAIREPVHAQPKIMIGGALKEYQIKGLEWLVSLYNNNLNGILADEMGLGKTIQTISLITYLIETKRNPGPFLIIVPLSTMSNWQLEFQKWAPSVICIPYRGTPVVRRTYANQIKAGKLNVLLTTYEYIMKDKANLSKVHWKYMIIDEGHRMKNHHCKLTQILNTYYTSPHRLLLTGTPLQNKLPELWALLNFLLPSIFKSVATFETWFNAPFATTGEKVELNEEETILIIRRLHKVLRPFLLRRLKKEVESQLPDKVEYLIKCDMSGLQKHLYRHMQRRGILLTDGTENKKGANGKGGTKSLMNTIMQLRKICNHPFIFQHIEEGFTKGDVPVSGPILFRAAGKFELLDRILPKLKASGHRVLIFCQMTALMTVMEEYFQWKTYAYLRLDGTTKSEDRGKLLKDFNHAGSEYFIFLLSTRAGGLGLNLQTADTVIIFDSDWNPHQDMQAQDRAHRIGQKNEVRVLRLMTVGSVEEKIQAAAKYKLNLDEKVIQAGMFDQKSTLTDRQKFLHAVLTQEDEEEDENELPDDETINQMLARSTEEFDLFQRMDMNRMLEESQAPGGAVPRLMEEHELPTWLVKDDKDIDRLTAESDEDKIWGRGSRQRKDLNYSEDFLEKELLDALEAEEAEELESVDTTDSRKAAAAGKKRKRYEEESDEEDSMSPGPSRSRRKPATAGGKPSGKLREDLQKIHDVLVSYQDTDGRILSEPFVKLPTRKELPDYYQVIGKPIDLNRIERNIHEERYRNMEAFEEDIRLMCRNAQEYNVEGSLIYQDSEVLILVFAEAKRQLAAGEKDVFVEPGSFTMGPPTYVPPPDYDDDEDASGGAGGSDDDDDDSS</sequence>
<evidence type="ECO:0000259" key="17">
    <source>
        <dbReference type="PROSITE" id="PS51204"/>
    </source>
</evidence>
<feature type="domain" description="HSA" evidence="17">
    <location>
        <begin position="536"/>
        <end position="609"/>
    </location>
</feature>
<dbReference type="PROSITE" id="PS51204">
    <property type="entry name" value="HSA"/>
    <property type="match status" value="1"/>
</dbReference>
<dbReference type="InterPro" id="IPR049730">
    <property type="entry name" value="SNF2/RAD54-like_C"/>
</dbReference>
<dbReference type="SMART" id="SM00487">
    <property type="entry name" value="DEXDc"/>
    <property type="match status" value="1"/>
</dbReference>
<dbReference type="GO" id="GO:0048731">
    <property type="term" value="P:system development"/>
    <property type="evidence" value="ECO:0007669"/>
    <property type="project" value="UniProtKB-ARBA"/>
</dbReference>
<dbReference type="SMART" id="SM01314">
    <property type="entry name" value="SnAC"/>
    <property type="match status" value="1"/>
</dbReference>
<dbReference type="SMART" id="SM00490">
    <property type="entry name" value="HELICc"/>
    <property type="match status" value="1"/>
</dbReference>
<feature type="compositionally biased region" description="Low complexity" evidence="13">
    <location>
        <begin position="175"/>
        <end position="184"/>
    </location>
</feature>
<dbReference type="Pfam" id="PF00439">
    <property type="entry name" value="Bromodomain"/>
    <property type="match status" value="1"/>
</dbReference>
<evidence type="ECO:0000256" key="13">
    <source>
        <dbReference type="SAM" id="MobiDB-lite"/>
    </source>
</evidence>
<feature type="compositionally biased region" description="Basic residues" evidence="13">
    <location>
        <begin position="652"/>
        <end position="664"/>
    </location>
</feature>
<dbReference type="InterPro" id="IPR001487">
    <property type="entry name" value="Bromodomain"/>
</dbReference>
<dbReference type="SUPFAM" id="SSF47370">
    <property type="entry name" value="Bromodomain"/>
    <property type="match status" value="1"/>
</dbReference>
<feature type="compositionally biased region" description="Low complexity" evidence="13">
    <location>
        <begin position="336"/>
        <end position="368"/>
    </location>
</feature>
<dbReference type="SMART" id="SM00297">
    <property type="entry name" value="BROMO"/>
    <property type="match status" value="1"/>
</dbReference>
<evidence type="ECO:0000256" key="11">
    <source>
        <dbReference type="ARBA" id="ARBA00023242"/>
    </source>
</evidence>
<dbReference type="Gene3D" id="3.40.50.10810">
    <property type="entry name" value="Tandem AAA-ATPase domain"/>
    <property type="match status" value="1"/>
</dbReference>
<dbReference type="SMART" id="SM00573">
    <property type="entry name" value="HSA"/>
    <property type="match status" value="1"/>
</dbReference>
<dbReference type="InterPro" id="IPR036427">
    <property type="entry name" value="Bromodomain-like_sf"/>
</dbReference>
<dbReference type="InterPro" id="IPR014001">
    <property type="entry name" value="Helicase_ATP-bd"/>
</dbReference>
<dbReference type="Pfam" id="PF00176">
    <property type="entry name" value="SNF2-rel_dom"/>
    <property type="match status" value="1"/>
</dbReference>
<keyword evidence="19" id="KW-1185">Reference proteome</keyword>
<feature type="region of interest" description="Disordered" evidence="13">
    <location>
        <begin position="1422"/>
        <end position="1478"/>
    </location>
</feature>
<dbReference type="InterPro" id="IPR001650">
    <property type="entry name" value="Helicase_C-like"/>
</dbReference>
<proteinExistence type="predicted"/>
<dbReference type="PROSITE" id="PS51192">
    <property type="entry name" value="HELICASE_ATP_BIND_1"/>
    <property type="match status" value="1"/>
</dbReference>
<evidence type="ECO:0000256" key="1">
    <source>
        <dbReference type="ARBA" id="ARBA00004123"/>
    </source>
</evidence>
<reference evidence="19" key="1">
    <citation type="submission" date="2017-01" db="EMBL/GenBank/DDBJ databases">
        <title>Comparative genomics of anhydrobiosis in the tardigrade Hypsibius dujardini.</title>
        <authorList>
            <person name="Yoshida Y."/>
            <person name="Koutsovoulos G."/>
            <person name="Laetsch D."/>
            <person name="Stevens L."/>
            <person name="Kumar S."/>
            <person name="Horikawa D."/>
            <person name="Ishino K."/>
            <person name="Komine S."/>
            <person name="Tomita M."/>
            <person name="Blaxter M."/>
            <person name="Arakawa K."/>
        </authorList>
    </citation>
    <scope>NUCLEOTIDE SEQUENCE [LARGE SCALE GENOMIC DNA]</scope>
    <source>
        <strain evidence="19">Z151</strain>
    </source>
</reference>
<evidence type="ECO:0000313" key="19">
    <source>
        <dbReference type="Proteomes" id="UP000192578"/>
    </source>
</evidence>
<dbReference type="CDD" id="cd17996">
    <property type="entry name" value="DEXHc_SMARCA2_SMARCA4"/>
    <property type="match status" value="1"/>
</dbReference>
<dbReference type="FunFam" id="1.20.5.170:FF:000008">
    <property type="entry name" value="probable global transcription activator SNF2L2 isoform X1"/>
    <property type="match status" value="1"/>
</dbReference>
<evidence type="ECO:0000256" key="10">
    <source>
        <dbReference type="ARBA" id="ARBA00023163"/>
    </source>
</evidence>
<dbReference type="FunFam" id="3.40.50.10810:FF:000008">
    <property type="entry name" value="Chromatin structure-remodeling complex subunit snf21"/>
    <property type="match status" value="1"/>
</dbReference>
<evidence type="ECO:0000256" key="4">
    <source>
        <dbReference type="ARBA" id="ARBA00022806"/>
    </source>
</evidence>
<feature type="compositionally biased region" description="Low complexity" evidence="13">
    <location>
        <begin position="270"/>
        <end position="285"/>
    </location>
</feature>
<dbReference type="SMART" id="SM00592">
    <property type="entry name" value="BRK"/>
    <property type="match status" value="1"/>
</dbReference>
<dbReference type="Gene3D" id="1.20.920.10">
    <property type="entry name" value="Bromodomain-like"/>
    <property type="match status" value="1"/>
</dbReference>
<dbReference type="PROSITE" id="PS00633">
    <property type="entry name" value="BROMODOMAIN_1"/>
    <property type="match status" value="1"/>
</dbReference>
<feature type="compositionally biased region" description="Low complexity" evidence="13">
    <location>
        <begin position="26"/>
        <end position="35"/>
    </location>
</feature>
<feature type="compositionally biased region" description="Low complexity" evidence="13">
    <location>
        <begin position="44"/>
        <end position="83"/>
    </location>
</feature>
<dbReference type="InterPro" id="IPR018359">
    <property type="entry name" value="Bromodomain_CS"/>
</dbReference>
<evidence type="ECO:0000256" key="8">
    <source>
        <dbReference type="ARBA" id="ARBA00023117"/>
    </source>
</evidence>
<dbReference type="GO" id="GO:0016787">
    <property type="term" value="F:hydrolase activity"/>
    <property type="evidence" value="ECO:0007669"/>
    <property type="project" value="UniProtKB-KW"/>
</dbReference>
<dbReference type="GO" id="GO:0042393">
    <property type="term" value="F:histone binding"/>
    <property type="evidence" value="ECO:0007669"/>
    <property type="project" value="InterPro"/>
</dbReference>
<dbReference type="InterPro" id="IPR027417">
    <property type="entry name" value="P-loop_NTPase"/>
</dbReference>
<dbReference type="Pfam" id="PF07533">
    <property type="entry name" value="BRK"/>
    <property type="match status" value="1"/>
</dbReference>
<dbReference type="InterPro" id="IPR000330">
    <property type="entry name" value="SNF2_N"/>
</dbReference>